<feature type="region of interest" description="Disordered" evidence="2">
    <location>
        <begin position="642"/>
        <end position="676"/>
    </location>
</feature>
<name>A0A6P8QV48_GEOSA</name>
<dbReference type="Pfam" id="PF12516">
    <property type="entry name" value="DUF3719"/>
    <property type="match status" value="1"/>
</dbReference>
<evidence type="ECO:0000313" key="4">
    <source>
        <dbReference type="Proteomes" id="UP000515159"/>
    </source>
</evidence>
<dbReference type="InterPro" id="IPR039630">
    <property type="entry name" value="FAM149"/>
</dbReference>
<evidence type="ECO:0000259" key="3">
    <source>
        <dbReference type="Pfam" id="PF12516"/>
    </source>
</evidence>
<accession>A0A6P8QV48</accession>
<proteinExistence type="inferred from homology"/>
<evidence type="ECO:0000313" key="5">
    <source>
        <dbReference type="RefSeq" id="XP_033799710.1"/>
    </source>
</evidence>
<organism evidence="4 5">
    <name type="scientific">Geotrypetes seraphini</name>
    <name type="common">Gaboon caecilian</name>
    <name type="synonym">Caecilia seraphini</name>
    <dbReference type="NCBI Taxonomy" id="260995"/>
    <lineage>
        <taxon>Eukaryota</taxon>
        <taxon>Metazoa</taxon>
        <taxon>Chordata</taxon>
        <taxon>Craniata</taxon>
        <taxon>Vertebrata</taxon>
        <taxon>Euteleostomi</taxon>
        <taxon>Amphibia</taxon>
        <taxon>Gymnophiona</taxon>
        <taxon>Geotrypetes</taxon>
    </lineage>
</organism>
<feature type="region of interest" description="Disordered" evidence="2">
    <location>
        <begin position="159"/>
        <end position="178"/>
    </location>
</feature>
<feature type="compositionally biased region" description="Polar residues" evidence="2">
    <location>
        <begin position="644"/>
        <end position="656"/>
    </location>
</feature>
<comment type="similarity">
    <text evidence="1">Belongs to the FAM149 family.</text>
</comment>
<protein>
    <submittedName>
        <fullName evidence="5">Protein FAM149A isoform X1</fullName>
    </submittedName>
</protein>
<dbReference type="GeneID" id="117360122"/>
<gene>
    <name evidence="5" type="primary">FAM149A</name>
</gene>
<dbReference type="KEGG" id="gsh:117360122"/>
<feature type="region of interest" description="Disordered" evidence="2">
    <location>
        <begin position="765"/>
        <end position="790"/>
    </location>
</feature>
<dbReference type="OrthoDB" id="2134133at2759"/>
<dbReference type="Proteomes" id="UP000515159">
    <property type="component" value="Chromosome 1"/>
</dbReference>
<sequence>MKVAVLDLGTIFARIFKTSAPPQPASNSSNPTFPLAPSPPKALLLPPPPSSPLLSPLPRISISSSGGGGGSSLPSSPGGLCPSPRAPTPAAPILPISLSRPGLLPGGRSAPSPAPGLCPSRSPRLQPESPGPSWSGAGGRALFITLPDIGEEWLPESGSDEGLGHGKGISRRAAGDCSTDKDGYTLPVHFTRHVQEAIHNYSCESISSLSTSGQTTPTDLNNSWSGIQSYTTGVSTERSSVYSWTDDEFDKANTKRVHQLFWDVDEILFEGNVSSQTQSLQAECKEWTKRSLHLRILGKQLILPTDEGFQHFQSRATSSVYTRSLPGLSATSDDVKELCISGSRLVPTSSPLHKALESSSSSSLISDSSAYSFLEEEIYDVDGKIEEYLAYDSKEHDDDSLEQKKAQLFRKRDKHGIPPISPNACIKDAVAAEVFDDVWRDVVTILEDFISKNWEAAVTDDDKQIEKIKSTGNKLLPMPVSRLVMETASVPPSRGSEARSFSFGSHTYTSQAHRLTSNLYSDLNGVMTIQAKPLQHRHAALIDKAQNEQDDKALGIGSSVLASVRSRLGRIADNSILSSRVLQVSPRKTPAHRRLPSLTSDPLRSKMPNVYSAEVLRGTKVCSGLDRLSSPSVQMARNKLPPLNSETSEQHLSVPSSRHAAHRGRYPQSRVSSAVPDTTGRRLLKERIVIVDQFSRPNTTHTFRVCCSVVHIMFKTVLITNETWFKDRTQAWITVPHDIRSDTPHRRSFTTMDFTNHTWTGQGLTAGSQFQPKSFQRNPSTSRRRFQMAS</sequence>
<dbReference type="InParanoid" id="A0A6P8QV48"/>
<feature type="region of interest" description="Disordered" evidence="2">
    <location>
        <begin position="19"/>
        <end position="139"/>
    </location>
</feature>
<evidence type="ECO:0000256" key="2">
    <source>
        <dbReference type="SAM" id="MobiDB-lite"/>
    </source>
</evidence>
<dbReference type="RefSeq" id="XP_033799710.1">
    <property type="nucleotide sequence ID" value="XM_033943819.1"/>
</dbReference>
<feature type="domain" description="DUF3719" evidence="3">
    <location>
        <begin position="268"/>
        <end position="329"/>
    </location>
</feature>
<dbReference type="PANTHER" id="PTHR31997:SF2">
    <property type="entry name" value="PROTEIN FAM149A"/>
    <property type="match status" value="1"/>
</dbReference>
<feature type="compositionally biased region" description="Low complexity" evidence="2">
    <location>
        <begin position="52"/>
        <end position="64"/>
    </location>
</feature>
<dbReference type="PANTHER" id="PTHR31997">
    <property type="entry name" value="AGAP003710-PA"/>
    <property type="match status" value="1"/>
</dbReference>
<dbReference type="CTD" id="25854"/>
<dbReference type="AlphaFoldDB" id="A0A6P8QV48"/>
<feature type="compositionally biased region" description="Pro residues" evidence="2">
    <location>
        <begin position="34"/>
        <end position="51"/>
    </location>
</feature>
<feature type="compositionally biased region" description="Polar residues" evidence="2">
    <location>
        <begin position="765"/>
        <end position="781"/>
    </location>
</feature>
<keyword evidence="4" id="KW-1185">Reference proteome</keyword>
<reference evidence="5" key="1">
    <citation type="submission" date="2025-08" db="UniProtKB">
        <authorList>
            <consortium name="RefSeq"/>
        </authorList>
    </citation>
    <scope>IDENTIFICATION</scope>
</reference>
<dbReference type="FunCoup" id="A0A6P8QV48">
    <property type="interactions" value="14"/>
</dbReference>
<evidence type="ECO:0000256" key="1">
    <source>
        <dbReference type="ARBA" id="ARBA00008309"/>
    </source>
</evidence>
<feature type="compositionally biased region" description="Low complexity" evidence="2">
    <location>
        <begin position="72"/>
        <end position="83"/>
    </location>
</feature>
<dbReference type="InterPro" id="IPR022194">
    <property type="entry name" value="DUF3719"/>
</dbReference>